<organism evidence="1 2">
    <name type="scientific">Collibacillus ludicampi</name>
    <dbReference type="NCBI Taxonomy" id="2771369"/>
    <lineage>
        <taxon>Bacteria</taxon>
        <taxon>Bacillati</taxon>
        <taxon>Bacillota</taxon>
        <taxon>Bacilli</taxon>
        <taxon>Bacillales</taxon>
        <taxon>Alicyclobacillaceae</taxon>
        <taxon>Collibacillus</taxon>
    </lineage>
</organism>
<sequence length="70" mass="8095">MNRIYKSDDQRLVEITSEHSRLSAEYGARGTTSERKEEILVRINELRAERSAILQKQAAYKADGQAWKEV</sequence>
<dbReference type="RefSeq" id="WP_282200027.1">
    <property type="nucleotide sequence ID" value="NZ_BOQE01000001.1"/>
</dbReference>
<reference evidence="1" key="1">
    <citation type="journal article" date="2023" name="Int. J. Syst. Evol. Microbiol.">
        <title>Collibacillus ludicampi gen. nov., sp. nov., a new soil bacterium of the family Alicyclobacillaceae.</title>
        <authorList>
            <person name="Jojima T."/>
            <person name="Ioku Y."/>
            <person name="Fukuta Y."/>
            <person name="Shirasaka N."/>
            <person name="Matsumura Y."/>
            <person name="Mori M."/>
        </authorList>
    </citation>
    <scope>NUCLEOTIDE SEQUENCE</scope>
    <source>
        <strain evidence="1">TP075</strain>
    </source>
</reference>
<evidence type="ECO:0000313" key="1">
    <source>
        <dbReference type="EMBL" id="GIM46998.1"/>
    </source>
</evidence>
<gene>
    <name evidence="1" type="ORF">DNHGIG_25470</name>
</gene>
<comment type="caution">
    <text evidence="1">The sequence shown here is derived from an EMBL/GenBank/DDBJ whole genome shotgun (WGS) entry which is preliminary data.</text>
</comment>
<protein>
    <submittedName>
        <fullName evidence="1">Uncharacterized protein</fullName>
    </submittedName>
</protein>
<keyword evidence="2" id="KW-1185">Reference proteome</keyword>
<proteinExistence type="predicted"/>
<dbReference type="EMBL" id="BOQE01000001">
    <property type="protein sequence ID" value="GIM46998.1"/>
    <property type="molecule type" value="Genomic_DNA"/>
</dbReference>
<name>A0AAV4LH11_9BACL</name>
<dbReference type="AlphaFoldDB" id="A0AAV4LH11"/>
<accession>A0AAV4LH11</accession>
<dbReference type="Proteomes" id="UP001057291">
    <property type="component" value="Unassembled WGS sequence"/>
</dbReference>
<evidence type="ECO:0000313" key="2">
    <source>
        <dbReference type="Proteomes" id="UP001057291"/>
    </source>
</evidence>